<dbReference type="InterPro" id="IPR040460">
    <property type="entry name" value="Gasdermin_pore"/>
</dbReference>
<dbReference type="GO" id="GO:0005737">
    <property type="term" value="C:cytoplasm"/>
    <property type="evidence" value="ECO:0007669"/>
    <property type="project" value="UniProtKB-SubCell"/>
</dbReference>
<sequence length="533" mass="58821">MAWTKASPARPLPFPTLEPCTPMQEPSPELERSSGALKMFAKATRNFLKEVDSGGNLIAVSTLNDSDKLQLLSLVTKKKRYWCWQRPKYQFLSVTLGDVLTDDQSLSPVVVESDFVKYEGKFQNHVSGSIETALGKVKLNVGGKGLVESQSSFGTLRKQEVDLQQLIRDSAERAINLRNPVLQQVLERKHEVLCVLTQRIVTTQQCVISEHVQVEERCGGMVGIQTKTVQVSAKEDGNVIKDTNVVLEIPAPATIAYGIIELYVKPDGQFEFCLLQGKHGGFELERRDSVFVDPLPFQEFPFGDLPDAGPGPSALDWPLSVLKQATLLLERNFHPFVELPEQEQTALSNILQAILFDEELLVVLEQVCEDVVSGLSPQKAILGELKPPQQQDLMAFLCLVGYRLQGKCPGPEDAVSNQKLFSTAYFLVSALAEMPDNAAALLGACCKLQIIPTLLHLLRALSDDGVSDLENPVLAPLKDPERFGIVQHLFATADMDLERLQSSVKVITQKDPNIFPLILYISLNGLCALGRAH</sequence>
<dbReference type="PANTHER" id="PTHR15207:SF1">
    <property type="entry name" value="GASDERMIN-E"/>
    <property type="match status" value="1"/>
</dbReference>
<keyword evidence="16" id="KW-1185">Reference proteome</keyword>
<reference evidence="15" key="2">
    <citation type="submission" date="2025-08" db="UniProtKB">
        <authorList>
            <consortium name="Ensembl"/>
        </authorList>
    </citation>
    <scope>IDENTIFICATION</scope>
</reference>
<evidence type="ECO:0000256" key="5">
    <source>
        <dbReference type="ARBA" id="ARBA00022475"/>
    </source>
</evidence>
<dbReference type="GO" id="GO:0012501">
    <property type="term" value="P:programmed cell death"/>
    <property type="evidence" value="ECO:0007669"/>
    <property type="project" value="UniProtKB-KW"/>
</dbReference>
<evidence type="ECO:0000256" key="12">
    <source>
        <dbReference type="SAM" id="MobiDB-lite"/>
    </source>
</evidence>
<evidence type="ECO:0000259" key="14">
    <source>
        <dbReference type="Pfam" id="PF17708"/>
    </source>
</evidence>
<dbReference type="PANTHER" id="PTHR15207">
    <property type="entry name" value="NONSYNDROMIC HEARING IMPAIRMENT PROTEIN"/>
    <property type="match status" value="1"/>
</dbReference>
<dbReference type="GO" id="GO:0005886">
    <property type="term" value="C:plasma membrane"/>
    <property type="evidence" value="ECO:0007669"/>
    <property type="project" value="UniProtKB-SubCell"/>
</dbReference>
<dbReference type="InterPro" id="IPR041263">
    <property type="entry name" value="Gasdermin_PUB"/>
</dbReference>
<dbReference type="OMA" id="EMTNDCL"/>
<evidence type="ECO:0000259" key="13">
    <source>
        <dbReference type="Pfam" id="PF04598"/>
    </source>
</evidence>
<evidence type="ECO:0000256" key="9">
    <source>
        <dbReference type="ARBA" id="ARBA00023136"/>
    </source>
</evidence>
<evidence type="ECO:0000256" key="1">
    <source>
        <dbReference type="ARBA" id="ARBA00004496"/>
    </source>
</evidence>
<dbReference type="Proteomes" id="UP000472268">
    <property type="component" value="Chromosome 2"/>
</dbReference>
<evidence type="ECO:0000256" key="2">
    <source>
        <dbReference type="ARBA" id="ARBA00004651"/>
    </source>
</evidence>
<gene>
    <name evidence="15" type="primary">GSDME</name>
</gene>
<feature type="domain" description="Gasdermin PUB" evidence="14">
    <location>
        <begin position="318"/>
        <end position="505"/>
    </location>
</feature>
<evidence type="ECO:0000256" key="4">
    <source>
        <dbReference type="ARBA" id="ARBA00022452"/>
    </source>
</evidence>
<evidence type="ECO:0000256" key="10">
    <source>
        <dbReference type="ARBA" id="ARBA00023139"/>
    </source>
</evidence>
<keyword evidence="5" id="KW-1003">Cell membrane</keyword>
<dbReference type="Ensembl" id="ENSSSUT00005000595.1">
    <property type="protein sequence ID" value="ENSSSUP00005000483.1"/>
    <property type="gene ID" value="ENSSSUG00005000355.1"/>
</dbReference>
<evidence type="ECO:0000256" key="8">
    <source>
        <dbReference type="ARBA" id="ARBA00022692"/>
    </source>
</evidence>
<keyword evidence="10" id="KW-0564">Palmitate</keyword>
<feature type="domain" description="Gasdermin pore forming" evidence="13">
    <location>
        <begin position="39"/>
        <end position="283"/>
    </location>
</feature>
<keyword evidence="6" id="KW-0963">Cytoplasm</keyword>
<evidence type="ECO:0000256" key="3">
    <source>
        <dbReference type="ARBA" id="ARBA00009279"/>
    </source>
</evidence>
<accession>A0A673SMS9</accession>
<reference evidence="15 16" key="1">
    <citation type="submission" date="2019-05" db="EMBL/GenBank/DDBJ databases">
        <title>A Chromosome-scale Meerkat (S. suricatta) Genome Assembly.</title>
        <authorList>
            <person name="Dudchenko O."/>
            <person name="Lieberman Aiden E."/>
            <person name="Tung J."/>
            <person name="Barreiro L.B."/>
            <person name="Clutton-Brock T.H."/>
        </authorList>
    </citation>
    <scope>NUCLEOTIDE SEQUENCE [LARGE SCALE GENOMIC DNA]</scope>
</reference>
<name>A0A673SMS9_SURSU</name>
<dbReference type="InterPro" id="IPR042377">
    <property type="entry name" value="GSDME"/>
</dbReference>
<evidence type="ECO:0000256" key="7">
    <source>
        <dbReference type="ARBA" id="ARBA00022590"/>
    </source>
</evidence>
<dbReference type="Pfam" id="PF17708">
    <property type="entry name" value="Gasdermin_C"/>
    <property type="match status" value="1"/>
</dbReference>
<comment type="similarity">
    <text evidence="3">Belongs to the gasdermin family.</text>
</comment>
<dbReference type="Pfam" id="PF04598">
    <property type="entry name" value="Gasdermin"/>
    <property type="match status" value="1"/>
</dbReference>
<keyword evidence="11" id="KW-0449">Lipoprotein</keyword>
<feature type="region of interest" description="Disordered" evidence="12">
    <location>
        <begin position="1"/>
        <end position="32"/>
    </location>
</feature>
<dbReference type="AlphaFoldDB" id="A0A673SMS9"/>
<evidence type="ECO:0000313" key="16">
    <source>
        <dbReference type="Proteomes" id="UP000472268"/>
    </source>
</evidence>
<keyword evidence="9" id="KW-0472">Membrane</keyword>
<evidence type="ECO:0000256" key="11">
    <source>
        <dbReference type="ARBA" id="ARBA00023288"/>
    </source>
</evidence>
<comment type="subcellular location">
    <subcellularLocation>
        <location evidence="2">Cell membrane</location>
        <topology evidence="2">Multi-pass membrane protein</topology>
    </subcellularLocation>
    <subcellularLocation>
        <location evidence="1">Cytoplasm</location>
    </subcellularLocation>
</comment>
<keyword evidence="7" id="KW-1210">Necrosis</keyword>
<keyword evidence="8" id="KW-0812">Transmembrane</keyword>
<protein>
    <submittedName>
        <fullName evidence="15">Gasdermin E</fullName>
    </submittedName>
</protein>
<evidence type="ECO:0000313" key="15">
    <source>
        <dbReference type="Ensembl" id="ENSSSUP00005000483.1"/>
    </source>
</evidence>
<keyword evidence="4" id="KW-1134">Transmembrane beta strand</keyword>
<evidence type="ECO:0000256" key="6">
    <source>
        <dbReference type="ARBA" id="ARBA00022490"/>
    </source>
</evidence>
<reference evidence="15" key="3">
    <citation type="submission" date="2025-09" db="UniProtKB">
        <authorList>
            <consortium name="Ensembl"/>
        </authorList>
    </citation>
    <scope>IDENTIFICATION</scope>
</reference>
<organism evidence="15 16">
    <name type="scientific">Suricata suricatta</name>
    <name type="common">Meerkat</name>
    <dbReference type="NCBI Taxonomy" id="37032"/>
    <lineage>
        <taxon>Eukaryota</taxon>
        <taxon>Metazoa</taxon>
        <taxon>Chordata</taxon>
        <taxon>Craniata</taxon>
        <taxon>Vertebrata</taxon>
        <taxon>Euteleostomi</taxon>
        <taxon>Mammalia</taxon>
        <taxon>Eutheria</taxon>
        <taxon>Laurasiatheria</taxon>
        <taxon>Carnivora</taxon>
        <taxon>Feliformia</taxon>
        <taxon>Herpestidae</taxon>
        <taxon>Suricata</taxon>
    </lineage>
</organism>
<proteinExistence type="inferred from homology"/>